<accession>A0A0K1EKN8</accession>
<proteinExistence type="predicted"/>
<dbReference type="KEGG" id="ccro:CMC5_056440"/>
<protein>
    <submittedName>
        <fullName evidence="2">Uncharacterized protein</fullName>
    </submittedName>
</protein>
<sequence>MDAHGGHASAILPAHAALVGVDAVIHVVIDAHGGHASAILPAHAALVGANAVIHVVIDAHGGHASAILPAHAALVGVDAVIHVVIAAHGRHASAILPAHAALVGVDAVIHVDIDVHGGHASAILPAHAESDDDDAHAPRSRTPAWWQRRSMRRSLVGMRRGPCKRCIQRTGRPRDANGSPFPLRMRSGSWKSNRSGTGPAWKAVGTSRRGVGIETSDFRQPRGKPGSVRCRAWWRPRACFRTGRRAQPVSARMGSRSRPASSWTCSSSACMALNASARRRT</sequence>
<gene>
    <name evidence="2" type="ORF">CMC5_056440</name>
</gene>
<evidence type="ECO:0000256" key="1">
    <source>
        <dbReference type="SAM" id="MobiDB-lite"/>
    </source>
</evidence>
<feature type="region of interest" description="Disordered" evidence="1">
    <location>
        <begin position="166"/>
        <end position="206"/>
    </location>
</feature>
<dbReference type="AlphaFoldDB" id="A0A0K1EKN8"/>
<name>A0A0K1EKN8_CHOCO</name>
<dbReference type="Proteomes" id="UP000067626">
    <property type="component" value="Chromosome"/>
</dbReference>
<evidence type="ECO:0000313" key="3">
    <source>
        <dbReference type="Proteomes" id="UP000067626"/>
    </source>
</evidence>
<keyword evidence="3" id="KW-1185">Reference proteome</keyword>
<organism evidence="2 3">
    <name type="scientific">Chondromyces crocatus</name>
    <dbReference type="NCBI Taxonomy" id="52"/>
    <lineage>
        <taxon>Bacteria</taxon>
        <taxon>Pseudomonadati</taxon>
        <taxon>Myxococcota</taxon>
        <taxon>Polyangia</taxon>
        <taxon>Polyangiales</taxon>
        <taxon>Polyangiaceae</taxon>
        <taxon>Chondromyces</taxon>
    </lineage>
</organism>
<evidence type="ECO:0000313" key="2">
    <source>
        <dbReference type="EMBL" id="AKT41444.1"/>
    </source>
</evidence>
<reference evidence="2 3" key="1">
    <citation type="submission" date="2015-07" db="EMBL/GenBank/DDBJ databases">
        <title>Genome analysis of myxobacterium Chondromyces crocatus Cm c5 reveals a high potential for natural compound synthesis and the genetic basis for the loss of fruiting body formation.</title>
        <authorList>
            <person name="Zaburannyi N."/>
            <person name="Bunk B."/>
            <person name="Maier J."/>
            <person name="Overmann J."/>
            <person name="Mueller R."/>
        </authorList>
    </citation>
    <scope>NUCLEOTIDE SEQUENCE [LARGE SCALE GENOMIC DNA]</scope>
    <source>
        <strain evidence="2 3">Cm c5</strain>
    </source>
</reference>
<dbReference type="EMBL" id="CP012159">
    <property type="protein sequence ID" value="AKT41444.1"/>
    <property type="molecule type" value="Genomic_DNA"/>
</dbReference>